<dbReference type="PANTHER" id="PTHR11530:SF11">
    <property type="entry name" value="D-ASPARTATE OXIDASE"/>
    <property type="match status" value="1"/>
</dbReference>
<keyword evidence="5" id="KW-0560">Oxidoreductase</keyword>
<keyword evidence="4" id="KW-0274">FAD</keyword>
<dbReference type="GO" id="GO:0046416">
    <property type="term" value="P:D-amino acid metabolic process"/>
    <property type="evidence" value="ECO:0007669"/>
    <property type="project" value="InterPro"/>
</dbReference>
<evidence type="ECO:0000256" key="7">
    <source>
        <dbReference type="ARBA" id="ARBA00039751"/>
    </source>
</evidence>
<evidence type="ECO:0000259" key="9">
    <source>
        <dbReference type="Pfam" id="PF01266"/>
    </source>
</evidence>
<evidence type="ECO:0000313" key="11">
    <source>
        <dbReference type="Proteomes" id="UP000054703"/>
    </source>
</evidence>
<organism evidence="10 11">
    <name type="scientific">Legionella santicrucis</name>
    <dbReference type="NCBI Taxonomy" id="45074"/>
    <lineage>
        <taxon>Bacteria</taxon>
        <taxon>Pseudomonadati</taxon>
        <taxon>Pseudomonadota</taxon>
        <taxon>Gammaproteobacteria</taxon>
        <taxon>Legionellales</taxon>
        <taxon>Legionellaceae</taxon>
        <taxon>Legionella</taxon>
    </lineage>
</organism>
<dbReference type="EC" id="1.4.3.3" evidence="6"/>
<evidence type="ECO:0000256" key="5">
    <source>
        <dbReference type="ARBA" id="ARBA00023002"/>
    </source>
</evidence>
<dbReference type="Gene3D" id="3.50.50.60">
    <property type="entry name" value="FAD/NAD(P)-binding domain"/>
    <property type="match status" value="1"/>
</dbReference>
<protein>
    <recommendedName>
        <fullName evidence="7">D-amino-acid oxidase</fullName>
        <ecNumber evidence="6">1.4.3.3</ecNumber>
    </recommendedName>
</protein>
<dbReference type="InterPro" id="IPR036188">
    <property type="entry name" value="FAD/NAD-bd_sf"/>
</dbReference>
<comment type="cofactor">
    <cofactor evidence="1">
        <name>FAD</name>
        <dbReference type="ChEBI" id="CHEBI:57692"/>
    </cofactor>
</comment>
<dbReference type="EMBL" id="LNYU01000085">
    <property type="protein sequence ID" value="KTD55668.1"/>
    <property type="molecule type" value="Genomic_DNA"/>
</dbReference>
<comment type="catalytic activity">
    <reaction evidence="8">
        <text>a D-alpha-amino acid + O2 + H2O = a 2-oxocarboxylate + H2O2 + NH4(+)</text>
        <dbReference type="Rhea" id="RHEA:21816"/>
        <dbReference type="ChEBI" id="CHEBI:15377"/>
        <dbReference type="ChEBI" id="CHEBI:15379"/>
        <dbReference type="ChEBI" id="CHEBI:16240"/>
        <dbReference type="ChEBI" id="CHEBI:28938"/>
        <dbReference type="ChEBI" id="CHEBI:35179"/>
        <dbReference type="ChEBI" id="CHEBI:59871"/>
        <dbReference type="EC" id="1.4.3.3"/>
    </reaction>
    <physiologicalReaction direction="left-to-right" evidence="8">
        <dbReference type="Rhea" id="RHEA:21817"/>
    </physiologicalReaction>
</comment>
<dbReference type="Proteomes" id="UP000054703">
    <property type="component" value="Unassembled WGS sequence"/>
</dbReference>
<dbReference type="STRING" id="45074.Lsan_3220"/>
<evidence type="ECO:0000256" key="1">
    <source>
        <dbReference type="ARBA" id="ARBA00001974"/>
    </source>
</evidence>
<dbReference type="SUPFAM" id="SSF51905">
    <property type="entry name" value="FAD/NAD(P)-binding domain"/>
    <property type="match status" value="1"/>
</dbReference>
<comment type="similarity">
    <text evidence="2">Belongs to the DAMOX/DASOX family.</text>
</comment>
<sequence>MQVNKIKIKNVVVVGAGIMGCLLALRLHNEGWQVTVFESGVSFNNCSNAAAGLLAPMSELDKAEQVIFNLGVESVEKLWMPILHQLGEPIYFRRQGSLILHHPQDKAEWQQFSARIVNKLSNSCYELLNHHALKDIEPELQQFQTAYYFPQEGQLDNQSLLSLLKKHLCQVGVLWREGVFVSSVYPGRIEIDGQSLVFDFVFDCRGLGAKKTFSDLRGLRGELIWLHAPGVNLQRPLRLLHPRYSIYIVPRPDSYYLVGASELETEDLSSISVHTTLELLTAAYYVHRGFAEARIIKTVTHCRPTLIHHQPRIKYAKQFIAVNGLYRHGYLIAPALVEEVLRGLKSNQEKVYYPELWEAYT</sequence>
<feature type="domain" description="FAD dependent oxidoreductase" evidence="9">
    <location>
        <begin position="11"/>
        <end position="336"/>
    </location>
</feature>
<dbReference type="PANTHER" id="PTHR11530">
    <property type="entry name" value="D-AMINO ACID OXIDASE"/>
    <property type="match status" value="1"/>
</dbReference>
<evidence type="ECO:0000256" key="2">
    <source>
        <dbReference type="ARBA" id="ARBA00006730"/>
    </source>
</evidence>
<evidence type="ECO:0000256" key="6">
    <source>
        <dbReference type="ARBA" id="ARBA00039101"/>
    </source>
</evidence>
<evidence type="ECO:0000256" key="8">
    <source>
        <dbReference type="ARBA" id="ARBA00049547"/>
    </source>
</evidence>
<evidence type="ECO:0000256" key="3">
    <source>
        <dbReference type="ARBA" id="ARBA00022630"/>
    </source>
</evidence>
<keyword evidence="11" id="KW-1185">Reference proteome</keyword>
<name>A0A0W0YGA1_9GAMM</name>
<evidence type="ECO:0000256" key="4">
    <source>
        <dbReference type="ARBA" id="ARBA00022827"/>
    </source>
</evidence>
<dbReference type="InterPro" id="IPR006076">
    <property type="entry name" value="FAD-dep_OxRdtase"/>
</dbReference>
<dbReference type="AlphaFoldDB" id="A0A0W0YGA1"/>
<gene>
    <name evidence="10" type="primary">thiO</name>
    <name evidence="10" type="ORF">Lsan_3220</name>
</gene>
<comment type="caution">
    <text evidence="10">The sequence shown here is derived from an EMBL/GenBank/DDBJ whole genome shotgun (WGS) entry which is preliminary data.</text>
</comment>
<dbReference type="PATRIC" id="fig|45074.5.peg.3463"/>
<dbReference type="InterPro" id="IPR023209">
    <property type="entry name" value="DAO"/>
</dbReference>
<proteinExistence type="inferred from homology"/>
<dbReference type="GO" id="GO:0071949">
    <property type="term" value="F:FAD binding"/>
    <property type="evidence" value="ECO:0007669"/>
    <property type="project" value="InterPro"/>
</dbReference>
<dbReference type="Gene3D" id="3.30.9.10">
    <property type="entry name" value="D-Amino Acid Oxidase, subunit A, domain 2"/>
    <property type="match status" value="1"/>
</dbReference>
<dbReference type="PROSITE" id="PS51257">
    <property type="entry name" value="PROKAR_LIPOPROTEIN"/>
    <property type="match status" value="1"/>
</dbReference>
<evidence type="ECO:0000313" key="10">
    <source>
        <dbReference type="EMBL" id="KTD55668.1"/>
    </source>
</evidence>
<reference evidence="10 11" key="1">
    <citation type="submission" date="2015-11" db="EMBL/GenBank/DDBJ databases">
        <title>Genomic analysis of 38 Legionella species identifies large and diverse effector repertoires.</title>
        <authorList>
            <person name="Burstein D."/>
            <person name="Amaro F."/>
            <person name="Zusman T."/>
            <person name="Lifshitz Z."/>
            <person name="Cohen O."/>
            <person name="Gilbert J.A."/>
            <person name="Pupko T."/>
            <person name="Shuman H.A."/>
            <person name="Segal G."/>
        </authorList>
    </citation>
    <scope>NUCLEOTIDE SEQUENCE [LARGE SCALE GENOMIC DNA]</scope>
    <source>
        <strain evidence="10 11">SC-63-C7</strain>
    </source>
</reference>
<keyword evidence="3" id="KW-0285">Flavoprotein</keyword>
<accession>A0A0W0YGA1</accession>
<dbReference type="Pfam" id="PF01266">
    <property type="entry name" value="DAO"/>
    <property type="match status" value="1"/>
</dbReference>
<dbReference type="GO" id="GO:0003884">
    <property type="term" value="F:D-amino-acid oxidase activity"/>
    <property type="evidence" value="ECO:0007669"/>
    <property type="project" value="UniProtKB-EC"/>
</dbReference>